<evidence type="ECO:0000313" key="3">
    <source>
        <dbReference type="EMBL" id="ARU57164.1"/>
    </source>
</evidence>
<evidence type="ECO:0000256" key="1">
    <source>
        <dbReference type="ARBA" id="ARBA00022679"/>
    </source>
</evidence>
<sequence length="183" mass="20176">MDQGQTISKLSISGGQYAPVYWITGLSGSGKSTLGNALYLKLKQQNPATVFLDGDNLRQVYGDSASYDSESRKSIAKQNARLAHLLSSQGIQVVIATISLFHEVQDWNRKNLPGYVEIFLDTPITIIKARCAKGLYSENSTNMVGQDVFAEYPLNPHFVFDTTNLAPENIVETIIKETPFGQD</sequence>
<dbReference type="KEGG" id="ome:OLMES_3121"/>
<dbReference type="PANTHER" id="PTHR42700">
    <property type="entry name" value="SULFATE ADENYLYLTRANSFERASE"/>
    <property type="match status" value="1"/>
</dbReference>
<dbReference type="GO" id="GO:0010134">
    <property type="term" value="P:sulfate assimilation via adenylyl sulfate reduction"/>
    <property type="evidence" value="ECO:0007669"/>
    <property type="project" value="TreeGrafter"/>
</dbReference>
<dbReference type="GO" id="GO:0016301">
    <property type="term" value="F:kinase activity"/>
    <property type="evidence" value="ECO:0007669"/>
    <property type="project" value="UniProtKB-KW"/>
</dbReference>
<dbReference type="AlphaFoldDB" id="A0A1Y0ICQ3"/>
<dbReference type="Gene3D" id="3.40.50.300">
    <property type="entry name" value="P-loop containing nucleotide triphosphate hydrolases"/>
    <property type="match status" value="1"/>
</dbReference>
<protein>
    <submittedName>
        <fullName evidence="3">Adenylyl-sulfate kinase</fullName>
    </submittedName>
</protein>
<dbReference type="InterPro" id="IPR027417">
    <property type="entry name" value="P-loop_NTPase"/>
</dbReference>
<feature type="domain" description="APS kinase" evidence="2">
    <location>
        <begin position="20"/>
        <end position="159"/>
    </location>
</feature>
<dbReference type="GO" id="GO:0005737">
    <property type="term" value="C:cytoplasm"/>
    <property type="evidence" value="ECO:0007669"/>
    <property type="project" value="TreeGrafter"/>
</dbReference>
<gene>
    <name evidence="3" type="ORF">OLMES_3121</name>
</gene>
<reference evidence="3 4" key="1">
    <citation type="submission" date="2017-05" db="EMBL/GenBank/DDBJ databases">
        <title>Genomic insights into alkan degradation activity of Oleiphilus messinensis.</title>
        <authorList>
            <person name="Kozyavkin S.A."/>
            <person name="Slesarev A.I."/>
            <person name="Golyshin P.N."/>
            <person name="Korzhenkov A."/>
            <person name="Golyshina O.N."/>
            <person name="Toshchakov S.V."/>
        </authorList>
    </citation>
    <scope>NUCLEOTIDE SEQUENCE [LARGE SCALE GENOMIC DNA]</scope>
    <source>
        <strain evidence="3 4">ME102</strain>
    </source>
</reference>
<dbReference type="NCBIfam" id="NF004041">
    <property type="entry name" value="PRK05541.1"/>
    <property type="match status" value="1"/>
</dbReference>
<dbReference type="Pfam" id="PF01583">
    <property type="entry name" value="APS_kinase"/>
    <property type="match status" value="1"/>
</dbReference>
<keyword evidence="1" id="KW-0808">Transferase</keyword>
<evidence type="ECO:0000259" key="2">
    <source>
        <dbReference type="Pfam" id="PF01583"/>
    </source>
</evidence>
<dbReference type="GO" id="GO:0004781">
    <property type="term" value="F:sulfate adenylyltransferase (ATP) activity"/>
    <property type="evidence" value="ECO:0007669"/>
    <property type="project" value="TreeGrafter"/>
</dbReference>
<dbReference type="OrthoDB" id="9804504at2"/>
<organism evidence="3 4">
    <name type="scientific">Oleiphilus messinensis</name>
    <dbReference type="NCBI Taxonomy" id="141451"/>
    <lineage>
        <taxon>Bacteria</taxon>
        <taxon>Pseudomonadati</taxon>
        <taxon>Pseudomonadota</taxon>
        <taxon>Gammaproteobacteria</taxon>
        <taxon>Oceanospirillales</taxon>
        <taxon>Oleiphilaceae</taxon>
        <taxon>Oleiphilus</taxon>
    </lineage>
</organism>
<dbReference type="PANTHER" id="PTHR42700:SF1">
    <property type="entry name" value="SULFATE ADENYLYLTRANSFERASE"/>
    <property type="match status" value="1"/>
</dbReference>
<accession>A0A1Y0ICQ3</accession>
<dbReference type="InterPro" id="IPR059117">
    <property type="entry name" value="APS_kinase_dom"/>
</dbReference>
<keyword evidence="4" id="KW-1185">Reference proteome</keyword>
<dbReference type="RefSeq" id="WP_087462086.1">
    <property type="nucleotide sequence ID" value="NZ_CP021425.1"/>
</dbReference>
<dbReference type="Proteomes" id="UP000196027">
    <property type="component" value="Chromosome"/>
</dbReference>
<evidence type="ECO:0000313" key="4">
    <source>
        <dbReference type="Proteomes" id="UP000196027"/>
    </source>
</evidence>
<dbReference type="InterPro" id="IPR050512">
    <property type="entry name" value="Sulf_AdTrans/APS_kinase"/>
</dbReference>
<dbReference type="GO" id="GO:0019379">
    <property type="term" value="P:sulfate assimilation, phosphoadenylyl sulfate reduction by phosphoadenylyl-sulfate reductase (thioredoxin)"/>
    <property type="evidence" value="ECO:0007669"/>
    <property type="project" value="TreeGrafter"/>
</dbReference>
<name>A0A1Y0ICQ3_9GAMM</name>
<proteinExistence type="predicted"/>
<keyword evidence="3" id="KW-0418">Kinase</keyword>
<dbReference type="SUPFAM" id="SSF52540">
    <property type="entry name" value="P-loop containing nucleoside triphosphate hydrolases"/>
    <property type="match status" value="1"/>
</dbReference>
<dbReference type="EMBL" id="CP021425">
    <property type="protein sequence ID" value="ARU57164.1"/>
    <property type="molecule type" value="Genomic_DNA"/>
</dbReference>